<accession>C2EL74</accession>
<dbReference type="Proteomes" id="UP000005583">
    <property type="component" value="Unassembled WGS sequence"/>
</dbReference>
<dbReference type="EMBL" id="ACGU01000016">
    <property type="protein sequence ID" value="EEJ72724.1"/>
    <property type="molecule type" value="Genomic_DNA"/>
</dbReference>
<dbReference type="PATRIC" id="fig|525365.8.peg.616"/>
<gene>
    <name evidence="2" type="ORF">HMPREF0548_0420</name>
</gene>
<feature type="chain" id="PRO_5039022483" description="Surface layer protein A domain-containing protein" evidence="1">
    <location>
        <begin position="24"/>
        <end position="276"/>
    </location>
</feature>
<protein>
    <recommendedName>
        <fullName evidence="4">Surface layer protein A domain-containing protein</fullName>
    </recommendedName>
</protein>
<feature type="signal peptide" evidence="1">
    <location>
        <begin position="1"/>
        <end position="23"/>
    </location>
</feature>
<dbReference type="OrthoDB" id="9990455at2"/>
<comment type="caution">
    <text evidence="2">The sequence shown here is derived from an EMBL/GenBank/DDBJ whole genome shotgun (WGS) entry which is preliminary data.</text>
</comment>
<evidence type="ECO:0000313" key="2">
    <source>
        <dbReference type="EMBL" id="EEJ72724.1"/>
    </source>
</evidence>
<sequence length="276" mass="30342">MKKNKLFTVLAAITLFTSTSVIVENNNFNTTVLAAKKTTTAKVKVKSGARLYHITFNKKGTKVIRINLLKNKGRVQALRGGTFNAIWSKKYKGTNYYYIGNNGKTAWAVRTKDAKVIGKKRVPTITTFVKLNKAKAAKAQAKQKAKVDARKALAKQWQDKIDAAKPKSFTGKVNTETIYGTVGSDNKIQQANDKLSMGTNLTIIYKINDVFKGSSNNSNGYIAYDNDDKKTVLVPAAAVSLDNGSDADVLTQDQYSTAQKNVDSLYQQAKKALNIK</sequence>
<organism evidence="2 3">
    <name type="scientific">Lactobacillus ultunensis DSM 16047</name>
    <dbReference type="NCBI Taxonomy" id="525365"/>
    <lineage>
        <taxon>Bacteria</taxon>
        <taxon>Bacillati</taxon>
        <taxon>Bacillota</taxon>
        <taxon>Bacilli</taxon>
        <taxon>Lactobacillales</taxon>
        <taxon>Lactobacillaceae</taxon>
        <taxon>Lactobacillus</taxon>
    </lineage>
</organism>
<name>C2EL74_9LACO</name>
<dbReference type="RefSeq" id="WP_007126608.1">
    <property type="nucleotide sequence ID" value="NZ_AZFO01000019.1"/>
</dbReference>
<proteinExistence type="predicted"/>
<dbReference type="HOGENOM" id="CLU_1007580_0_0_9"/>
<evidence type="ECO:0000313" key="3">
    <source>
        <dbReference type="Proteomes" id="UP000005583"/>
    </source>
</evidence>
<dbReference type="AlphaFoldDB" id="C2EL74"/>
<evidence type="ECO:0008006" key="4">
    <source>
        <dbReference type="Google" id="ProtNLM"/>
    </source>
</evidence>
<dbReference type="eggNOG" id="ENOG5030AD3">
    <property type="taxonomic scope" value="Bacteria"/>
</dbReference>
<reference evidence="2 3" key="1">
    <citation type="submission" date="2009-01" db="EMBL/GenBank/DDBJ databases">
        <authorList>
            <person name="Qin X."/>
            <person name="Bachman B."/>
            <person name="Battles P."/>
            <person name="Bell A."/>
            <person name="Bess C."/>
            <person name="Bickham C."/>
            <person name="Chaboub L."/>
            <person name="Chen D."/>
            <person name="Coyle M."/>
            <person name="Deiros D.R."/>
            <person name="Dinh H."/>
            <person name="Forbes L."/>
            <person name="Fowler G."/>
            <person name="Francisco L."/>
            <person name="Fu Q."/>
            <person name="Gubbala S."/>
            <person name="Hale W."/>
            <person name="Han Y."/>
            <person name="Hemphill L."/>
            <person name="Highlander S.K."/>
            <person name="Hirani K."/>
            <person name="Hogues M."/>
            <person name="Jackson L."/>
            <person name="Jakkamsetti A."/>
            <person name="Javaid M."/>
            <person name="Jiang H."/>
            <person name="Korchina V."/>
            <person name="Kovar C."/>
            <person name="Lara F."/>
            <person name="Lee S."/>
            <person name="Mata R."/>
            <person name="Mathew T."/>
            <person name="Moen C."/>
            <person name="Morales K."/>
            <person name="Munidasa M."/>
            <person name="Nazareth L."/>
            <person name="Ngo R."/>
            <person name="Nguyen L."/>
            <person name="Okwuonu G."/>
            <person name="Ongeri F."/>
            <person name="Patil S."/>
            <person name="Petrosino J."/>
            <person name="Pham C."/>
            <person name="Pham P."/>
            <person name="Pu L.-L."/>
            <person name="Puazo M."/>
            <person name="Raj R."/>
            <person name="Reid J."/>
            <person name="Rouhana J."/>
            <person name="Saada N."/>
            <person name="Shang Y."/>
            <person name="Simmons D."/>
            <person name="Thornton R."/>
            <person name="Warren J."/>
            <person name="Weissenberger G."/>
            <person name="Zhang J."/>
            <person name="Zhang L."/>
            <person name="Zhou C."/>
            <person name="Zhu D."/>
            <person name="Muzny D."/>
            <person name="Worley K."/>
            <person name="Gibbs R."/>
        </authorList>
    </citation>
    <scope>NUCLEOTIDE SEQUENCE [LARGE SCALE GENOMIC DNA]</scope>
    <source>
        <strain evidence="2 3">DSM 16047</strain>
    </source>
</reference>
<keyword evidence="1" id="KW-0732">Signal</keyword>
<evidence type="ECO:0000256" key="1">
    <source>
        <dbReference type="SAM" id="SignalP"/>
    </source>
</evidence>
<keyword evidence="3" id="KW-1185">Reference proteome</keyword>